<evidence type="ECO:0000256" key="1">
    <source>
        <dbReference type="ARBA" id="ARBA00006432"/>
    </source>
</evidence>
<keyword evidence="3" id="KW-0547">Nucleotide-binding</keyword>
<dbReference type="InterPro" id="IPR020845">
    <property type="entry name" value="AMP-binding_CS"/>
</dbReference>
<dbReference type="PANTHER" id="PTHR43107">
    <property type="entry name" value="LONG-CHAIN FATTY ACID TRANSPORT PROTEIN"/>
    <property type="match status" value="1"/>
</dbReference>
<dbReference type="InterPro" id="IPR000873">
    <property type="entry name" value="AMP-dep_synth/lig_dom"/>
</dbReference>
<dbReference type="PROSITE" id="PS00455">
    <property type="entry name" value="AMP_BINDING"/>
    <property type="match status" value="1"/>
</dbReference>
<dbReference type="GO" id="GO:0005789">
    <property type="term" value="C:endoplasmic reticulum membrane"/>
    <property type="evidence" value="ECO:0007669"/>
    <property type="project" value="TreeGrafter"/>
</dbReference>
<comment type="similarity">
    <text evidence="1">Belongs to the ATP-dependent AMP-binding enzyme family.</text>
</comment>
<name>A0A7S3LQV6_9STRA</name>
<accession>A0A7S3LQV6</accession>
<evidence type="ECO:0000256" key="2">
    <source>
        <dbReference type="ARBA" id="ARBA00022598"/>
    </source>
</evidence>
<evidence type="ECO:0000313" key="6">
    <source>
        <dbReference type="EMBL" id="CAE0436873.1"/>
    </source>
</evidence>
<proteinExistence type="inferred from homology"/>
<feature type="domain" description="AMP-dependent synthetase/ligase" evidence="5">
    <location>
        <begin position="36"/>
        <end position="378"/>
    </location>
</feature>
<dbReference type="Gene3D" id="3.40.50.12780">
    <property type="entry name" value="N-terminal domain of ligase-like"/>
    <property type="match status" value="1"/>
</dbReference>
<dbReference type="Pfam" id="PF00501">
    <property type="entry name" value="AMP-binding"/>
    <property type="match status" value="1"/>
</dbReference>
<evidence type="ECO:0000259" key="5">
    <source>
        <dbReference type="Pfam" id="PF00501"/>
    </source>
</evidence>
<dbReference type="Gene3D" id="3.30.300.30">
    <property type="match status" value="1"/>
</dbReference>
<organism evidence="6">
    <name type="scientific">Aplanochytrium stocchinoi</name>
    <dbReference type="NCBI Taxonomy" id="215587"/>
    <lineage>
        <taxon>Eukaryota</taxon>
        <taxon>Sar</taxon>
        <taxon>Stramenopiles</taxon>
        <taxon>Bigyra</taxon>
        <taxon>Labyrinthulomycetes</taxon>
        <taxon>Thraustochytrida</taxon>
        <taxon>Thraustochytriidae</taxon>
        <taxon>Aplanochytrium</taxon>
    </lineage>
</organism>
<dbReference type="EMBL" id="HBIN01009557">
    <property type="protein sequence ID" value="CAE0436873.1"/>
    <property type="molecule type" value="Transcribed_RNA"/>
</dbReference>
<dbReference type="GO" id="GO:0044539">
    <property type="term" value="P:long-chain fatty acid import into cell"/>
    <property type="evidence" value="ECO:0007669"/>
    <property type="project" value="TreeGrafter"/>
</dbReference>
<evidence type="ECO:0000256" key="3">
    <source>
        <dbReference type="ARBA" id="ARBA00022741"/>
    </source>
</evidence>
<dbReference type="InterPro" id="IPR045851">
    <property type="entry name" value="AMP-bd_C_sf"/>
</dbReference>
<dbReference type="GO" id="GO:0005324">
    <property type="term" value="F:long-chain fatty acid transmembrane transporter activity"/>
    <property type="evidence" value="ECO:0007669"/>
    <property type="project" value="TreeGrafter"/>
</dbReference>
<keyword evidence="4" id="KW-0067">ATP-binding</keyword>
<dbReference type="GO" id="GO:0005524">
    <property type="term" value="F:ATP binding"/>
    <property type="evidence" value="ECO:0007669"/>
    <property type="project" value="UniProtKB-KW"/>
</dbReference>
<dbReference type="SUPFAM" id="SSF56801">
    <property type="entry name" value="Acetyl-CoA synthetase-like"/>
    <property type="match status" value="1"/>
</dbReference>
<sequence length="621" mass="69400">MATNLAFLSALLKLKGFSDNFAKQDRTTPDLWAELVKKHANKPCLSFVDEMRSYTYKELDEASNRMANWAKEKGLKAGDCVSLMKENAPEFVVVWIAMSKLGAKTALINHNLTGMPLANCLKLAAKESSSDNNFIIYGSSCEDKLKDEGVLAELAKVGPFHFFSYDASVDGKDGEVEQQGDNTWSSLDVALADSPATPLDPSLYADKGWKDVLYYIYTSGTTGLPKAATINHIRFWGAGFGIGTFFKVNGKDTIYCPMPIYHSAGGMLGLCMALVRGGHFVMRKKFSATNYMKDCVEYGATVGQYIGELCKYVNATPPSEYDNKHKLKVVIGNGMRKEDWIVFVKRFKVPRIGEFYGSTEGNASLLNTKNKPGACGWLPGWARKVYPVKIIKMNPDDEETPIRNKKGMCIECKAGETGQLIGLIKQEDPTRRFDGYTDKKATEKKTLKNVIKKGDQWFATGDLLKRDAKGFYYFVDRIGDTFRWKGENCSTREVEEVACEAAPGIEEVNVYGVEVNGNGGRAGMACIGLKEGTTPDNFDFPTFYINNAKSLASYQRPRFVRFPEKFENTSTFKHRKVDLRKEGFDPNTISDPLYFIDTENRTYVPLDSALYDQIQNGEVRI</sequence>
<dbReference type="GO" id="GO:0004467">
    <property type="term" value="F:long-chain fatty acid-CoA ligase activity"/>
    <property type="evidence" value="ECO:0007669"/>
    <property type="project" value="TreeGrafter"/>
</dbReference>
<dbReference type="InterPro" id="IPR042099">
    <property type="entry name" value="ANL_N_sf"/>
</dbReference>
<dbReference type="GO" id="GO:0005886">
    <property type="term" value="C:plasma membrane"/>
    <property type="evidence" value="ECO:0007669"/>
    <property type="project" value="TreeGrafter"/>
</dbReference>
<dbReference type="PANTHER" id="PTHR43107:SF15">
    <property type="entry name" value="FATTY ACID TRANSPORT PROTEIN 3, ISOFORM A"/>
    <property type="match status" value="1"/>
</dbReference>
<dbReference type="AlphaFoldDB" id="A0A7S3LQV6"/>
<reference evidence="6" key="1">
    <citation type="submission" date="2021-01" db="EMBL/GenBank/DDBJ databases">
        <authorList>
            <person name="Corre E."/>
            <person name="Pelletier E."/>
            <person name="Niang G."/>
            <person name="Scheremetjew M."/>
            <person name="Finn R."/>
            <person name="Kale V."/>
            <person name="Holt S."/>
            <person name="Cochrane G."/>
            <person name="Meng A."/>
            <person name="Brown T."/>
            <person name="Cohen L."/>
        </authorList>
    </citation>
    <scope>NUCLEOTIDE SEQUENCE</scope>
    <source>
        <strain evidence="6">GSBS06</strain>
    </source>
</reference>
<keyword evidence="2" id="KW-0436">Ligase</keyword>
<evidence type="ECO:0000256" key="4">
    <source>
        <dbReference type="ARBA" id="ARBA00022840"/>
    </source>
</evidence>
<protein>
    <recommendedName>
        <fullName evidence="5">AMP-dependent synthetase/ligase domain-containing protein</fullName>
    </recommendedName>
</protein>
<gene>
    <name evidence="6" type="ORF">ASTO00021_LOCUS7120</name>
</gene>